<evidence type="ECO:0000313" key="8">
    <source>
        <dbReference type="EMBL" id="ASK70040.1"/>
    </source>
</evidence>
<dbReference type="SUPFAM" id="SSF58104">
    <property type="entry name" value="Methyl-accepting chemotaxis protein (MCP) signaling domain"/>
    <property type="match status" value="1"/>
</dbReference>
<feature type="transmembrane region" description="Helical" evidence="6">
    <location>
        <begin position="7"/>
        <end position="28"/>
    </location>
</feature>
<dbReference type="Pfam" id="PF00015">
    <property type="entry name" value="MCPsignal"/>
    <property type="match status" value="1"/>
</dbReference>
<comment type="subcellular location">
    <subcellularLocation>
        <location evidence="1">Membrane</location>
    </subcellularLocation>
</comment>
<evidence type="ECO:0000256" key="2">
    <source>
        <dbReference type="ARBA" id="ARBA00023224"/>
    </source>
</evidence>
<dbReference type="PANTHER" id="PTHR32089">
    <property type="entry name" value="METHYL-ACCEPTING CHEMOTAXIS PROTEIN MCPB"/>
    <property type="match status" value="1"/>
</dbReference>
<dbReference type="KEGG" id="sbj:CF168_14880"/>
<keyword evidence="6" id="KW-0812">Transmembrane</keyword>
<evidence type="ECO:0000256" key="6">
    <source>
        <dbReference type="SAM" id="Phobius"/>
    </source>
</evidence>
<proteinExistence type="inferred from homology"/>
<dbReference type="Proteomes" id="UP000198367">
    <property type="component" value="Chromosome"/>
</dbReference>
<name>A0A220UPV9_9GAMM</name>
<dbReference type="AlphaFoldDB" id="A0A220UPV9"/>
<organism evidence="8 9">
    <name type="scientific">Shewanella bicestrii</name>
    <dbReference type="NCBI Taxonomy" id="2018305"/>
    <lineage>
        <taxon>Bacteria</taxon>
        <taxon>Pseudomonadati</taxon>
        <taxon>Pseudomonadota</taxon>
        <taxon>Gammaproteobacteria</taxon>
        <taxon>Alteromonadales</taxon>
        <taxon>Shewanellaceae</taxon>
        <taxon>Shewanella</taxon>
    </lineage>
</organism>
<dbReference type="GO" id="GO:0016020">
    <property type="term" value="C:membrane"/>
    <property type="evidence" value="ECO:0007669"/>
    <property type="project" value="UniProtKB-SubCell"/>
</dbReference>
<accession>A0A220UPV9</accession>
<keyword evidence="6" id="KW-0472">Membrane</keyword>
<sequence length="523" mass="56711">MELQHKVAIALSFVLVVLSSLLLNAIALSGFTQALILGGIVCAWVLWIVQRLVSHSTPKSEQVTKAFKSVNSPEHEISVQTSKIAIGSAEVSHFIDLLNKSIESNGEHASAIAVAASQLSHTTALLGDNATHILGQTQEAERLSVQGRTQAQKGVSAIESLSGDINTAAQQVQALKSKAEQIQKITEVINSVAEQTNLLALNAAIEAARAGEQGRGFAVVADEVRSLAGKTAGATKDIGKMLLEIRAETDKTSGLMERVVSQTADVVMAMGTLDGHFTDISTSVTHSARALGDMEDSLKQYNHTTNEISGSVSQIRDSLNVTGKQSHKLSEQAFTLSLTTEGIFRALANWDTHTFDQQVLLLANEAAKACGEKLSQGLANRSFTETELFNPQYQPIANTQPQKYSTAFDRYTDQHFPAIQEPILAKHSEIVYAGAVDRKGYFPTHNKRFSQALTGKVEIDMVHNRTKRLFNDPTGIRCGAHTEPVLLQTYKRDTGEVMHDLSVPIYVNGKHWGGFRVGFKAKS</sequence>
<keyword evidence="6" id="KW-1133">Transmembrane helix</keyword>
<feature type="domain" description="Methyl-accepting transducer" evidence="7">
    <location>
        <begin position="80"/>
        <end position="316"/>
    </location>
</feature>
<comment type="similarity">
    <text evidence="3">Belongs to the methyl-accepting chemotaxis (MCP) protein family.</text>
</comment>
<evidence type="ECO:0000256" key="3">
    <source>
        <dbReference type="ARBA" id="ARBA00029447"/>
    </source>
</evidence>
<dbReference type="InterPro" id="IPR004089">
    <property type="entry name" value="MCPsignal_dom"/>
</dbReference>
<keyword evidence="5" id="KW-0175">Coiled coil</keyword>
<dbReference type="SMART" id="SM00283">
    <property type="entry name" value="MA"/>
    <property type="match status" value="1"/>
</dbReference>
<dbReference type="Gene3D" id="1.10.287.950">
    <property type="entry name" value="Methyl-accepting chemotaxis protein"/>
    <property type="match status" value="1"/>
</dbReference>
<dbReference type="RefSeq" id="WP_011716251.1">
    <property type="nucleotide sequence ID" value="NZ_CP022358.1"/>
</dbReference>
<reference evidence="8 9" key="1">
    <citation type="submission" date="2017-07" db="EMBL/GenBank/DDBJ databases">
        <title>Phenotypical and genomic characterization of a clinical isolate of Shewanella bicestrii sp. nov. producing an extended-spectrum beta-lactamase and a new oxacillinase variant.</title>
        <authorList>
            <person name="Jousset A.B."/>
            <person name="Bonnin R.A."/>
            <person name="Girlich D."/>
            <person name="Dabos L."/>
            <person name="Potron A."/>
            <person name="Dortet L."/>
            <person name="Glaser P."/>
            <person name="Naas T."/>
        </authorList>
    </citation>
    <scope>NUCLEOTIDE SEQUENCE [LARGE SCALE GENOMIC DNA]</scope>
    <source>
        <strain evidence="8 9">JAB-1</strain>
    </source>
</reference>
<feature type="coiled-coil region" evidence="5">
    <location>
        <begin position="158"/>
        <end position="185"/>
    </location>
</feature>
<evidence type="ECO:0000256" key="5">
    <source>
        <dbReference type="SAM" id="Coils"/>
    </source>
</evidence>
<keyword evidence="9" id="KW-1185">Reference proteome</keyword>
<evidence type="ECO:0000313" key="9">
    <source>
        <dbReference type="Proteomes" id="UP000198367"/>
    </source>
</evidence>
<dbReference type="GO" id="GO:0007165">
    <property type="term" value="P:signal transduction"/>
    <property type="evidence" value="ECO:0007669"/>
    <property type="project" value="UniProtKB-KW"/>
</dbReference>
<gene>
    <name evidence="8" type="ORF">CF168_14880</name>
</gene>
<evidence type="ECO:0000259" key="7">
    <source>
        <dbReference type="PROSITE" id="PS50111"/>
    </source>
</evidence>
<keyword evidence="2 4" id="KW-0807">Transducer</keyword>
<evidence type="ECO:0000256" key="1">
    <source>
        <dbReference type="ARBA" id="ARBA00004370"/>
    </source>
</evidence>
<dbReference type="PROSITE" id="PS50111">
    <property type="entry name" value="CHEMOTAXIS_TRANSDUC_2"/>
    <property type="match status" value="1"/>
</dbReference>
<protein>
    <submittedName>
        <fullName evidence="8">Chemotaxis protein</fullName>
    </submittedName>
</protein>
<dbReference type="EMBL" id="CP022358">
    <property type="protein sequence ID" value="ASK70040.1"/>
    <property type="molecule type" value="Genomic_DNA"/>
</dbReference>
<evidence type="ECO:0000256" key="4">
    <source>
        <dbReference type="PROSITE-ProRule" id="PRU00284"/>
    </source>
</evidence>
<dbReference type="PANTHER" id="PTHR32089:SF120">
    <property type="entry name" value="METHYL-ACCEPTING CHEMOTAXIS PROTEIN TLPQ"/>
    <property type="match status" value="1"/>
</dbReference>
<dbReference type="CDD" id="cd11386">
    <property type="entry name" value="MCP_signal"/>
    <property type="match status" value="1"/>
</dbReference>
<dbReference type="GO" id="GO:0006935">
    <property type="term" value="P:chemotaxis"/>
    <property type="evidence" value="ECO:0007669"/>
    <property type="project" value="UniProtKB-ARBA"/>
</dbReference>